<dbReference type="InterPro" id="IPR006943">
    <property type="entry name" value="DUF641_pln"/>
</dbReference>
<comment type="caution">
    <text evidence="3">The sequence shown here is derived from an EMBL/GenBank/DDBJ whole genome shotgun (WGS) entry which is preliminary data.</text>
</comment>
<name>A0A830CEU6_9LAMI</name>
<gene>
    <name evidence="3" type="ORF">PHJA_001628800</name>
</gene>
<keyword evidence="4" id="KW-1185">Reference proteome</keyword>
<reference evidence="3" key="1">
    <citation type="submission" date="2020-07" db="EMBL/GenBank/DDBJ databases">
        <title>Ethylene signaling mediates host invasion by parasitic plants.</title>
        <authorList>
            <person name="Yoshida S."/>
        </authorList>
    </citation>
    <scope>NUCLEOTIDE SEQUENCE</scope>
    <source>
        <strain evidence="3">Okayama</strain>
    </source>
</reference>
<organism evidence="3 4">
    <name type="scientific">Phtheirospermum japonicum</name>
    <dbReference type="NCBI Taxonomy" id="374723"/>
    <lineage>
        <taxon>Eukaryota</taxon>
        <taxon>Viridiplantae</taxon>
        <taxon>Streptophyta</taxon>
        <taxon>Embryophyta</taxon>
        <taxon>Tracheophyta</taxon>
        <taxon>Spermatophyta</taxon>
        <taxon>Magnoliopsida</taxon>
        <taxon>eudicotyledons</taxon>
        <taxon>Gunneridae</taxon>
        <taxon>Pentapetalae</taxon>
        <taxon>asterids</taxon>
        <taxon>lamiids</taxon>
        <taxon>Lamiales</taxon>
        <taxon>Orobanchaceae</taxon>
        <taxon>Orobanchaceae incertae sedis</taxon>
        <taxon>Phtheirospermum</taxon>
    </lineage>
</organism>
<feature type="chain" id="PRO_5032759286" description="DUF641 domain-containing protein" evidence="1">
    <location>
        <begin position="25"/>
        <end position="108"/>
    </location>
</feature>
<feature type="domain" description="DUF641" evidence="2">
    <location>
        <begin position="5"/>
        <end position="98"/>
    </location>
</feature>
<proteinExistence type="predicted"/>
<evidence type="ECO:0000313" key="3">
    <source>
        <dbReference type="EMBL" id="GFP94844.1"/>
    </source>
</evidence>
<evidence type="ECO:0000313" key="4">
    <source>
        <dbReference type="Proteomes" id="UP000653305"/>
    </source>
</evidence>
<dbReference type="GO" id="GO:0009639">
    <property type="term" value="P:response to red or far red light"/>
    <property type="evidence" value="ECO:0007669"/>
    <property type="project" value="InterPro"/>
</dbReference>
<evidence type="ECO:0000256" key="1">
    <source>
        <dbReference type="SAM" id="SignalP"/>
    </source>
</evidence>
<sequence length="108" mass="12211">MDSQNRAFLAKLFAAISSIKVAYAELQIAQLPYDNDAVQSVDQAVVDELKSISELKRRFMKNQIGSSPPHVTLLLAEIQEHQSLMKIYEITMKKIRTKSKIGPGIYLF</sequence>
<keyword evidence="1" id="KW-0732">Signal</keyword>
<dbReference type="GO" id="GO:0009959">
    <property type="term" value="P:negative gravitropism"/>
    <property type="evidence" value="ECO:0007669"/>
    <property type="project" value="InterPro"/>
</dbReference>
<accession>A0A830CEU6</accession>
<dbReference type="OrthoDB" id="1741124at2759"/>
<dbReference type="Pfam" id="PF04859">
    <property type="entry name" value="DUF641"/>
    <property type="match status" value="1"/>
</dbReference>
<dbReference type="InterPro" id="IPR040225">
    <property type="entry name" value="GIL1-like"/>
</dbReference>
<protein>
    <recommendedName>
        <fullName evidence="2">DUF641 domain-containing protein</fullName>
    </recommendedName>
</protein>
<evidence type="ECO:0000259" key="2">
    <source>
        <dbReference type="Pfam" id="PF04859"/>
    </source>
</evidence>
<dbReference type="AlphaFoldDB" id="A0A830CEU6"/>
<feature type="signal peptide" evidence="1">
    <location>
        <begin position="1"/>
        <end position="24"/>
    </location>
</feature>
<dbReference type="PANTHER" id="PTHR31161">
    <property type="entry name" value="PROTEIN GRAVITROPIC IN THE LIGHT 1"/>
    <property type="match status" value="1"/>
</dbReference>
<dbReference type="Proteomes" id="UP000653305">
    <property type="component" value="Unassembled WGS sequence"/>
</dbReference>
<dbReference type="EMBL" id="BMAC01000367">
    <property type="protein sequence ID" value="GFP94844.1"/>
    <property type="molecule type" value="Genomic_DNA"/>
</dbReference>